<keyword evidence="3" id="KW-1185">Reference proteome</keyword>
<evidence type="ECO:0000256" key="1">
    <source>
        <dbReference type="SAM" id="SignalP"/>
    </source>
</evidence>
<sequence>MCWRISQRTAWTLLFLLTWTGICRTAQKPTTSEPRNIAESNWGSTLVNWAGKAAALWGYVDSLAQEDCPEVYACPNDVKPVANELPQNAVSPNGCGPIDHNVDQYVADGMTTCCDQHDICFSTCGSRKSDCDIVFKKCLYDACRADTEGKQNKKVCQISAKVLYGLTTLAGCSLFEASQTAACLCEDPRPPRRAHRKEL</sequence>
<dbReference type="Gene3D" id="1.20.90.10">
    <property type="entry name" value="Phospholipase A2 domain"/>
    <property type="match status" value="1"/>
</dbReference>
<evidence type="ECO:0000313" key="3">
    <source>
        <dbReference type="Proteomes" id="UP000192578"/>
    </source>
</evidence>
<dbReference type="GO" id="GO:0004623">
    <property type="term" value="F:phospholipase A2 activity"/>
    <property type="evidence" value="ECO:0007669"/>
    <property type="project" value="InterPro"/>
</dbReference>
<proteinExistence type="predicted"/>
<dbReference type="PANTHER" id="PTHR12824:SF8">
    <property type="entry name" value="GXIVSPLA2, ISOFORM A"/>
    <property type="match status" value="1"/>
</dbReference>
<dbReference type="EMBL" id="MTYJ01000335">
    <property type="protein sequence ID" value="OWA53638.1"/>
    <property type="molecule type" value="Genomic_DNA"/>
</dbReference>
<gene>
    <name evidence="2" type="ORF">BV898_18059</name>
</gene>
<dbReference type="SUPFAM" id="SSF48619">
    <property type="entry name" value="Phospholipase A2, PLA2"/>
    <property type="match status" value="1"/>
</dbReference>
<name>A0A9X6NIQ1_HYPEX</name>
<reference evidence="3" key="1">
    <citation type="submission" date="2017-01" db="EMBL/GenBank/DDBJ databases">
        <title>Comparative genomics of anhydrobiosis in the tardigrade Hypsibius dujardini.</title>
        <authorList>
            <person name="Yoshida Y."/>
            <person name="Koutsovoulos G."/>
            <person name="Laetsch D."/>
            <person name="Stevens L."/>
            <person name="Kumar S."/>
            <person name="Horikawa D."/>
            <person name="Ishino K."/>
            <person name="Komine S."/>
            <person name="Tomita M."/>
            <person name="Blaxter M."/>
            <person name="Arakawa K."/>
        </authorList>
    </citation>
    <scope>NUCLEOTIDE SEQUENCE [LARGE SCALE GENOMIC DNA]</scope>
    <source>
        <strain evidence="3">Z151</strain>
    </source>
</reference>
<protein>
    <recommendedName>
        <fullName evidence="4">Group XIIA secretory phospholipase A2</fullName>
    </recommendedName>
</protein>
<comment type="caution">
    <text evidence="2">The sequence shown here is derived from an EMBL/GenBank/DDBJ whole genome shotgun (WGS) entry which is preliminary data.</text>
</comment>
<dbReference type="PANTHER" id="PTHR12824">
    <property type="entry name" value="GROUP XII SECRETORY PHOSPHOLIPASE A2 FAMILY MEMBER"/>
    <property type="match status" value="1"/>
</dbReference>
<dbReference type="GO" id="GO:0050482">
    <property type="term" value="P:arachidonate secretion"/>
    <property type="evidence" value="ECO:0007669"/>
    <property type="project" value="InterPro"/>
</dbReference>
<feature type="chain" id="PRO_5040923411" description="Group XIIA secretory phospholipase A2" evidence="1">
    <location>
        <begin position="26"/>
        <end position="199"/>
    </location>
</feature>
<evidence type="ECO:0008006" key="4">
    <source>
        <dbReference type="Google" id="ProtNLM"/>
    </source>
</evidence>
<dbReference type="OrthoDB" id="3935740at2759"/>
<dbReference type="GO" id="GO:0016042">
    <property type="term" value="P:lipid catabolic process"/>
    <property type="evidence" value="ECO:0007669"/>
    <property type="project" value="InterPro"/>
</dbReference>
<dbReference type="AlphaFoldDB" id="A0A9X6NIQ1"/>
<organism evidence="2 3">
    <name type="scientific">Hypsibius exemplaris</name>
    <name type="common">Freshwater tardigrade</name>
    <dbReference type="NCBI Taxonomy" id="2072580"/>
    <lineage>
        <taxon>Eukaryota</taxon>
        <taxon>Metazoa</taxon>
        <taxon>Ecdysozoa</taxon>
        <taxon>Tardigrada</taxon>
        <taxon>Eutardigrada</taxon>
        <taxon>Parachela</taxon>
        <taxon>Hypsibioidea</taxon>
        <taxon>Hypsibiidae</taxon>
        <taxon>Hypsibius</taxon>
    </lineage>
</organism>
<evidence type="ECO:0000313" key="2">
    <source>
        <dbReference type="EMBL" id="OWA53638.1"/>
    </source>
</evidence>
<dbReference type="InterPro" id="IPR010711">
    <property type="entry name" value="PLA2G12"/>
</dbReference>
<dbReference type="InterPro" id="IPR036444">
    <property type="entry name" value="PLipase_A2_dom_sf"/>
</dbReference>
<dbReference type="Proteomes" id="UP000192578">
    <property type="component" value="Unassembled WGS sequence"/>
</dbReference>
<keyword evidence="1" id="KW-0732">Signal</keyword>
<dbReference type="GO" id="GO:0005509">
    <property type="term" value="F:calcium ion binding"/>
    <property type="evidence" value="ECO:0007669"/>
    <property type="project" value="InterPro"/>
</dbReference>
<feature type="signal peptide" evidence="1">
    <location>
        <begin position="1"/>
        <end position="25"/>
    </location>
</feature>
<dbReference type="GO" id="GO:0005576">
    <property type="term" value="C:extracellular region"/>
    <property type="evidence" value="ECO:0007669"/>
    <property type="project" value="InterPro"/>
</dbReference>
<dbReference type="Pfam" id="PF06951">
    <property type="entry name" value="PLA2G12"/>
    <property type="match status" value="1"/>
</dbReference>
<dbReference type="GO" id="GO:0006644">
    <property type="term" value="P:phospholipid metabolic process"/>
    <property type="evidence" value="ECO:0007669"/>
    <property type="project" value="InterPro"/>
</dbReference>
<accession>A0A9X6NIQ1</accession>